<evidence type="ECO:0000313" key="13">
    <source>
        <dbReference type="Proteomes" id="UP000322165"/>
    </source>
</evidence>
<name>A0A5B2ZFD1_9GAMM</name>
<dbReference type="Gene3D" id="3.10.20.310">
    <property type="entry name" value="membrane protein fhac"/>
    <property type="match status" value="5"/>
</dbReference>
<evidence type="ECO:0000256" key="4">
    <source>
        <dbReference type="ARBA" id="ARBA00022729"/>
    </source>
</evidence>
<evidence type="ECO:0000256" key="7">
    <source>
        <dbReference type="ARBA" id="ARBA00023237"/>
    </source>
</evidence>
<keyword evidence="13" id="KW-1185">Reference proteome</keyword>
<dbReference type="Pfam" id="PF01103">
    <property type="entry name" value="Omp85"/>
    <property type="match status" value="1"/>
</dbReference>
<comment type="function">
    <text evidence="8">Part of the outer membrane protein assembly complex, which is involved in assembly and insertion of beta-barrel proteins into the outer membrane.</text>
</comment>
<evidence type="ECO:0000256" key="6">
    <source>
        <dbReference type="ARBA" id="ARBA00023136"/>
    </source>
</evidence>
<evidence type="ECO:0000256" key="10">
    <source>
        <dbReference type="SAM" id="MobiDB-lite"/>
    </source>
</evidence>
<evidence type="ECO:0000256" key="8">
    <source>
        <dbReference type="HAMAP-Rule" id="MF_01430"/>
    </source>
</evidence>
<feature type="chain" id="PRO_5023480205" description="Outer membrane protein assembly factor BamA" evidence="8">
    <location>
        <begin position="26"/>
        <end position="833"/>
    </location>
</feature>
<dbReference type="FunFam" id="3.10.20.310:FF:000015">
    <property type="entry name" value="Outer membrane protein assembly factor BamA"/>
    <property type="match status" value="1"/>
</dbReference>
<dbReference type="InterPro" id="IPR034746">
    <property type="entry name" value="POTRA"/>
</dbReference>
<evidence type="ECO:0000259" key="11">
    <source>
        <dbReference type="PROSITE" id="PS51779"/>
    </source>
</evidence>
<dbReference type="GO" id="GO:1990063">
    <property type="term" value="C:Bam protein complex"/>
    <property type="evidence" value="ECO:0007669"/>
    <property type="project" value="TreeGrafter"/>
</dbReference>
<dbReference type="InterPro" id="IPR039910">
    <property type="entry name" value="D15-like"/>
</dbReference>
<dbReference type="GO" id="GO:0051205">
    <property type="term" value="P:protein insertion into membrane"/>
    <property type="evidence" value="ECO:0007669"/>
    <property type="project" value="UniProtKB-UniRule"/>
</dbReference>
<sequence precursor="true">MTRPIARRRLLSLALAAALAAPVQAQEFEPFTVSDIRVEGLQRISTGTVFTYLPVERGDLLDRTRSSEAIRALFRTGFFDDVRLERQGDILVVVVEERPAINRITLVGNKDVKTEDLTKGLANIGLAEGETYDPMALDRVTQELLRQYNNRGKYGVTIRPTVTELDRNRVDITITIAEGKASKIRDINIVGNDLFTETQLRRGWESNTSNWLSWYRRDDQYSREKLSGDLEKLTNYYLDRGYVDFNIESTQVAISPDRRDIFVTANVVEGEVYTVSDVRISGDTVLPQEDVEKLLMIAEGDTFSRARVEFTTDAITATLGNIGYAFAQVTPVPTLDRDNRTVALNFYVEPGPRVQVRRIVFKGNTSTADEVLRREMRQFEGAWYSQAAIDRSKVRLQRLGFFEEVDIQTPEVAGQPDQVDVVVNVKERNSGQFTFGLGYQETYGLITSIQLVQNNFLGTGNRFSLEVQNNSYSRQFGFSYTDPYFTDDGISLGYNLSYRDLQYASRDSNLARYDNTVASADVQVGIPLTETDTVQFALGIDRNEITTSDGSTPPPLIEYLVATLGDRAYFPCFDVDDDDDETTPPENDDDDPGTPDQQACGNLRQWNVNAWRLQAGWLRDSRNDYLMPTRGSYHRIGGEVVLPGSDLEYYRINYSYEKYLPLASWLVLKIGADVGFGDSYGDTAKSNCPTFDNEGDVITDTAKCGLPFFRNYYVGGPGSIRGFETNTVGPTYSFSGSGFPQPLGGSLKTLGNLEFIFPTAFETRAARLSAFVDVGNVYLGYDDWEAKTLRISTGISLTWQSPMGPIAISYAIPLQYERSDRIERVQFTFGGTF</sequence>
<protein>
    <recommendedName>
        <fullName evidence="8 9">Outer membrane protein assembly factor BamA</fullName>
    </recommendedName>
</protein>
<proteinExistence type="inferred from homology"/>
<dbReference type="FunFam" id="3.10.20.310:FF:000002">
    <property type="entry name" value="Outer membrane protein assembly factor BamA"/>
    <property type="match status" value="1"/>
</dbReference>
<organism evidence="12 13">
    <name type="scientific">Arenimonas fontis</name>
    <dbReference type="NCBI Taxonomy" id="2608255"/>
    <lineage>
        <taxon>Bacteria</taxon>
        <taxon>Pseudomonadati</taxon>
        <taxon>Pseudomonadota</taxon>
        <taxon>Gammaproteobacteria</taxon>
        <taxon>Lysobacterales</taxon>
        <taxon>Lysobacteraceae</taxon>
        <taxon>Arenimonas</taxon>
    </lineage>
</organism>
<keyword evidence="3 8" id="KW-0812">Transmembrane</keyword>
<comment type="subunit">
    <text evidence="8">Part of the Bam complex.</text>
</comment>
<accession>A0A5B2ZFD1</accession>
<dbReference type="GO" id="GO:0043165">
    <property type="term" value="P:Gram-negative-bacterium-type cell outer membrane assembly"/>
    <property type="evidence" value="ECO:0007669"/>
    <property type="project" value="UniProtKB-UniRule"/>
</dbReference>
<keyword evidence="6 8" id="KW-0472">Membrane</keyword>
<keyword evidence="7 8" id="KW-0998">Cell outer membrane</keyword>
<dbReference type="Gene3D" id="2.40.160.50">
    <property type="entry name" value="membrane protein fhac: a member of the omp85/tpsb transporter family"/>
    <property type="match status" value="1"/>
</dbReference>
<dbReference type="InterPro" id="IPR000184">
    <property type="entry name" value="Bac_surfAg_D15"/>
</dbReference>
<dbReference type="Proteomes" id="UP000322165">
    <property type="component" value="Unassembled WGS sequence"/>
</dbReference>
<dbReference type="EMBL" id="VUOD01000001">
    <property type="protein sequence ID" value="KAA2286253.1"/>
    <property type="molecule type" value="Genomic_DNA"/>
</dbReference>
<comment type="subcellular location">
    <subcellularLocation>
        <location evidence="8">Cell outer membrane</location>
    </subcellularLocation>
    <subcellularLocation>
        <location evidence="1">Membrane</location>
    </subcellularLocation>
</comment>
<keyword evidence="2 8" id="KW-1134">Transmembrane beta strand</keyword>
<evidence type="ECO:0000313" key="12">
    <source>
        <dbReference type="EMBL" id="KAA2286253.1"/>
    </source>
</evidence>
<dbReference type="AlphaFoldDB" id="A0A5B2ZFD1"/>
<evidence type="ECO:0000256" key="3">
    <source>
        <dbReference type="ARBA" id="ARBA00022692"/>
    </source>
</evidence>
<reference evidence="12 13" key="2">
    <citation type="submission" date="2019-09" db="EMBL/GenBank/DDBJ databases">
        <authorList>
            <person name="Mazur A."/>
        </authorList>
    </citation>
    <scope>NUCLEOTIDE SEQUENCE [LARGE SCALE GENOMIC DNA]</scope>
    <source>
        <strain evidence="12 13">3729k</strain>
    </source>
</reference>
<keyword evidence="4 8" id="KW-0732">Signal</keyword>
<comment type="caution">
    <text evidence="12">The sequence shown here is derived from an EMBL/GenBank/DDBJ whole genome shotgun (WGS) entry which is preliminary data.</text>
</comment>
<evidence type="ECO:0000256" key="2">
    <source>
        <dbReference type="ARBA" id="ARBA00022452"/>
    </source>
</evidence>
<evidence type="ECO:0000256" key="9">
    <source>
        <dbReference type="NCBIfam" id="TIGR03303"/>
    </source>
</evidence>
<feature type="domain" description="POTRA" evidence="11">
    <location>
        <begin position="354"/>
        <end position="428"/>
    </location>
</feature>
<dbReference type="Pfam" id="PF07244">
    <property type="entry name" value="POTRA"/>
    <property type="match status" value="5"/>
</dbReference>
<evidence type="ECO:0000256" key="1">
    <source>
        <dbReference type="ARBA" id="ARBA00004370"/>
    </source>
</evidence>
<dbReference type="RefSeq" id="WP_149859475.1">
    <property type="nucleotide sequence ID" value="NZ_VUOD01000001.1"/>
</dbReference>
<feature type="domain" description="POTRA" evidence="11">
    <location>
        <begin position="273"/>
        <end position="351"/>
    </location>
</feature>
<feature type="region of interest" description="Disordered" evidence="10">
    <location>
        <begin position="574"/>
        <end position="598"/>
    </location>
</feature>
<keyword evidence="5 8" id="KW-0677">Repeat</keyword>
<dbReference type="FunFam" id="3.10.20.310:FF:000003">
    <property type="entry name" value="Outer membrane protein assembly factor BamA"/>
    <property type="match status" value="1"/>
</dbReference>
<dbReference type="InterPro" id="IPR023707">
    <property type="entry name" value="OM_assembly_BamA"/>
</dbReference>
<dbReference type="PANTHER" id="PTHR12815">
    <property type="entry name" value="SORTING AND ASSEMBLY MACHINERY SAMM50 PROTEIN FAMILY MEMBER"/>
    <property type="match status" value="1"/>
</dbReference>
<feature type="domain" description="POTRA" evidence="11">
    <location>
        <begin position="182"/>
        <end position="270"/>
    </location>
</feature>
<dbReference type="NCBIfam" id="TIGR03303">
    <property type="entry name" value="OM_YaeT"/>
    <property type="match status" value="1"/>
</dbReference>
<dbReference type="InterPro" id="IPR010827">
    <property type="entry name" value="BamA/TamA_POTRA"/>
</dbReference>
<dbReference type="PROSITE" id="PS51779">
    <property type="entry name" value="POTRA"/>
    <property type="match status" value="4"/>
</dbReference>
<dbReference type="FunFam" id="3.10.20.310:FF:000001">
    <property type="entry name" value="Outer membrane protein assembly factor BamA"/>
    <property type="match status" value="1"/>
</dbReference>
<dbReference type="PANTHER" id="PTHR12815:SF23">
    <property type="entry name" value="OUTER MEMBRANE PROTEIN ASSEMBLY FACTOR BAMA"/>
    <property type="match status" value="1"/>
</dbReference>
<feature type="compositionally biased region" description="Acidic residues" evidence="10">
    <location>
        <begin position="574"/>
        <end position="593"/>
    </location>
</feature>
<feature type="signal peptide" evidence="8">
    <location>
        <begin position="1"/>
        <end position="25"/>
    </location>
</feature>
<gene>
    <name evidence="8 12" type="primary">bamA</name>
    <name evidence="12" type="ORF">F0415_01790</name>
</gene>
<dbReference type="PIRSF" id="PIRSF006076">
    <property type="entry name" value="OM_assembly_OMP85"/>
    <property type="match status" value="1"/>
</dbReference>
<dbReference type="HAMAP" id="MF_01430">
    <property type="entry name" value="OM_assembly_BamA"/>
    <property type="match status" value="1"/>
</dbReference>
<comment type="similarity">
    <text evidence="8">Belongs to the BamA family.</text>
</comment>
<evidence type="ECO:0000256" key="5">
    <source>
        <dbReference type="ARBA" id="ARBA00022737"/>
    </source>
</evidence>
<feature type="domain" description="POTRA" evidence="11">
    <location>
        <begin position="31"/>
        <end position="98"/>
    </location>
</feature>
<reference evidence="12 13" key="1">
    <citation type="submission" date="2019-09" db="EMBL/GenBank/DDBJ databases">
        <title>Arenimonas chukotkensis sp. nov., a bacterium isolated from Chukotka hot spring, Arctic region, Russia.</title>
        <authorList>
            <person name="Zayulina K.S."/>
            <person name="Prokofeva M.I."/>
            <person name="Elcheninov A.G."/>
            <person name="Novikov A."/>
            <person name="Kochetkova T.V."/>
            <person name="Kublanov I.V."/>
        </authorList>
    </citation>
    <scope>NUCLEOTIDE SEQUENCE [LARGE SCALE GENOMIC DNA]</scope>
    <source>
        <strain evidence="12 13">3729k</strain>
    </source>
</reference>